<dbReference type="OMA" id="DQICEPD"/>
<evidence type="ECO:0000313" key="6">
    <source>
        <dbReference type="Proteomes" id="UP000261560"/>
    </source>
</evidence>
<evidence type="ECO:0000256" key="2">
    <source>
        <dbReference type="ARBA" id="ARBA00022737"/>
    </source>
</evidence>
<dbReference type="EMBL" id="WKFB01000100">
    <property type="protein sequence ID" value="KAF6735890.1"/>
    <property type="molecule type" value="Genomic_DNA"/>
</dbReference>
<dbReference type="SMART" id="SM00369">
    <property type="entry name" value="LRR_TYP"/>
    <property type="match status" value="10"/>
</dbReference>
<keyword evidence="2" id="KW-0677">Repeat</keyword>
<dbReference type="InterPro" id="IPR001611">
    <property type="entry name" value="Leu-rich_rpt"/>
</dbReference>
<dbReference type="InterPro" id="IPR003591">
    <property type="entry name" value="Leu-rich_rpt_typical-subtyp"/>
</dbReference>
<dbReference type="SMART" id="SM00365">
    <property type="entry name" value="LRR_SD22"/>
    <property type="match status" value="7"/>
</dbReference>
<keyword evidence="6" id="KW-1185">Reference proteome</keyword>
<dbReference type="OrthoDB" id="6160824at2759"/>
<evidence type="ECO:0000256" key="3">
    <source>
        <dbReference type="ARBA" id="ARBA00023157"/>
    </source>
</evidence>
<sequence>MDSMKERHFTEKMWSLKLISIYFLLQQPVCVPSCLVRGSVAYCAFQNLRRVPPLAPNITHLYLEMNRIGEINATSLSGLEELQELDLGSQGVPLLIRDGAFSRQRRLRRLVLSFNPSIRLEPLAFAGLSALHKLDLSSCGLNGSVLSDAYLEPLRSLETLDLFGNHIKKLQPALLFTNMTNLTAVNLKMNAVGQICESDLAAFRGKHFRFFSLNSVPLTQMSSLHFDWSRCGNPLRGMSFQDLDLSNSMLGAQKLKLLFRALEGTKISHLKLSGHMGRGFSFGNLPDPDHSTFEGLHNSSVLSLSLSKNRIFALQPGVFRALREVRVIDLSYNRINQIQRNAFQGLQANLKVLNLSHNLLGEVYRHTFASLADLQVLDLSHNHIGAVGYHSFSGLPNLKVLDLKGNSLRELGSPASLPRLDYLILDDNKLTSVYGLARFASNVSHLSVQNNRIANLGDVPALANQLERLRLLLFGGNAVKWCTLGPQAGQNSVKHLDLHDSSLQVIWDQGKCQNLFDHFGNVVSLDLSSNRLRALPRKAFQGLTSVEKVNLSSNALTYLHPGELPGTLKSLDLSGNFLASPDPAVFRSLSVVGLSMNRFLCSPELRSFLTWLNQTSVTFLGPVQELRCEFPSELRGVSLLDYAL</sequence>
<dbReference type="PaxDb" id="30732-ENSOMEP00000020335"/>
<protein>
    <submittedName>
        <fullName evidence="4 5">Toll-like receptor 5</fullName>
    </submittedName>
</protein>
<dbReference type="InterPro" id="IPR032675">
    <property type="entry name" value="LRR_dom_sf"/>
</dbReference>
<dbReference type="Pfam" id="PF13855">
    <property type="entry name" value="LRR_8"/>
    <property type="match status" value="3"/>
</dbReference>
<dbReference type="Proteomes" id="UP000646548">
    <property type="component" value="Unassembled WGS sequence"/>
</dbReference>
<dbReference type="AlphaFoldDB" id="A0A3B3CSL5"/>
<keyword evidence="3" id="KW-1015">Disulfide bond</keyword>
<dbReference type="Gene3D" id="3.80.10.10">
    <property type="entry name" value="Ribonuclease Inhibitor"/>
    <property type="match status" value="3"/>
</dbReference>
<dbReference type="STRING" id="30732.ENSOMEP00000020335"/>
<reference evidence="5" key="1">
    <citation type="submission" date="2025-05" db="UniProtKB">
        <authorList>
            <consortium name="Ensembl"/>
        </authorList>
    </citation>
    <scope>IDENTIFICATION</scope>
</reference>
<name>A0A3B3CSL5_ORYME</name>
<proteinExistence type="predicted"/>
<dbReference type="GeneTree" id="ENSGT00940000162464"/>
<accession>A0A3B3CSL5</accession>
<dbReference type="Ensembl" id="ENSOMET00000029793.1">
    <property type="protein sequence ID" value="ENSOMEP00000020335.1"/>
    <property type="gene ID" value="ENSOMEG00000022173.1"/>
</dbReference>
<evidence type="ECO:0000256" key="1">
    <source>
        <dbReference type="ARBA" id="ARBA00022614"/>
    </source>
</evidence>
<dbReference type="PROSITE" id="PS51450">
    <property type="entry name" value="LRR"/>
    <property type="match status" value="2"/>
</dbReference>
<dbReference type="FunFam" id="3.80.10.10:FF:000365">
    <property type="entry name" value="Toll-like receptor 5"/>
    <property type="match status" value="1"/>
</dbReference>
<evidence type="ECO:0000313" key="5">
    <source>
        <dbReference type="Ensembl" id="ENSOMEP00000020335.1"/>
    </source>
</evidence>
<dbReference type="Proteomes" id="UP000261560">
    <property type="component" value="Unplaced"/>
</dbReference>
<dbReference type="PANTHER" id="PTHR24366">
    <property type="entry name" value="IG(IMMUNOGLOBULIN) AND LRR(LEUCINE RICH REPEAT) DOMAINS"/>
    <property type="match status" value="1"/>
</dbReference>
<keyword evidence="1" id="KW-0433">Leucine-rich repeat</keyword>
<gene>
    <name evidence="4" type="ORF">FQA47_002451</name>
</gene>
<evidence type="ECO:0000313" key="4">
    <source>
        <dbReference type="EMBL" id="KAF6735890.1"/>
    </source>
</evidence>
<keyword evidence="4" id="KW-0675">Receptor</keyword>
<organism evidence="5 6">
    <name type="scientific">Oryzias melastigma</name>
    <name type="common">Marine medaka</name>
    <dbReference type="NCBI Taxonomy" id="30732"/>
    <lineage>
        <taxon>Eukaryota</taxon>
        <taxon>Metazoa</taxon>
        <taxon>Chordata</taxon>
        <taxon>Craniata</taxon>
        <taxon>Vertebrata</taxon>
        <taxon>Euteleostomi</taxon>
        <taxon>Actinopterygii</taxon>
        <taxon>Neopterygii</taxon>
        <taxon>Teleostei</taxon>
        <taxon>Neoteleostei</taxon>
        <taxon>Acanthomorphata</taxon>
        <taxon>Ovalentaria</taxon>
        <taxon>Atherinomorphae</taxon>
        <taxon>Beloniformes</taxon>
        <taxon>Adrianichthyidae</taxon>
        <taxon>Oryziinae</taxon>
        <taxon>Oryzias</taxon>
    </lineage>
</organism>
<dbReference type="FunFam" id="3.80.10.10:FF:000306">
    <property type="entry name" value="Toll-like receptor 5"/>
    <property type="match status" value="1"/>
</dbReference>
<dbReference type="SUPFAM" id="SSF52058">
    <property type="entry name" value="L domain-like"/>
    <property type="match status" value="2"/>
</dbReference>
<reference evidence="4" key="2">
    <citation type="journal article" name="BMC Genomics">
        <title>Long-read sequencing and de novo genome assembly of marine medaka (Oryzias melastigma).</title>
        <authorList>
            <person name="Liang P."/>
            <person name="Saqib H.S.A."/>
            <person name="Ni X."/>
            <person name="Shen Y."/>
        </authorList>
    </citation>
    <scope>NUCLEOTIDE SEQUENCE</scope>
    <source>
        <strain evidence="4">Bigg-433</strain>
    </source>
</reference>